<comment type="caution">
    <text evidence="17">The sequence shown here is derived from an EMBL/GenBank/DDBJ whole genome shotgun (WGS) entry which is preliminary data.</text>
</comment>
<evidence type="ECO:0000256" key="2">
    <source>
        <dbReference type="ARBA" id="ARBA00004838"/>
    </source>
</evidence>
<proteinExistence type="inferred from homology"/>
<evidence type="ECO:0000256" key="4">
    <source>
        <dbReference type="ARBA" id="ARBA00011245"/>
    </source>
</evidence>
<reference evidence="17 18" key="1">
    <citation type="submission" date="2018-11" db="EMBL/GenBank/DDBJ databases">
        <title>Genomic Encyclopedia of Type Strains, Phase IV (KMG-IV): sequencing the most valuable type-strain genomes for metagenomic binning, comparative biology and taxonomic classification.</title>
        <authorList>
            <person name="Goeker M."/>
        </authorList>
    </citation>
    <scope>NUCLEOTIDE SEQUENCE [LARGE SCALE GENOMIC DNA]</scope>
    <source>
        <strain evidence="17 18">DSM 102936</strain>
    </source>
</reference>
<dbReference type="FunFam" id="3.40.50.1260:FF:000031">
    <property type="entry name" value="Phosphoglycerate kinase 1"/>
    <property type="match status" value="1"/>
</dbReference>
<dbReference type="PIRSF" id="PIRSF000724">
    <property type="entry name" value="Pgk"/>
    <property type="match status" value="1"/>
</dbReference>
<dbReference type="EC" id="2.7.2.3" evidence="5 13"/>
<feature type="binding site" evidence="13 14">
    <location>
        <begin position="36"/>
        <end position="38"/>
    </location>
    <ligand>
        <name>substrate</name>
    </ligand>
</feature>
<evidence type="ECO:0000256" key="16">
    <source>
        <dbReference type="RuleBase" id="RU000532"/>
    </source>
</evidence>
<dbReference type="EMBL" id="RKRE01000002">
    <property type="protein sequence ID" value="RPF46831.1"/>
    <property type="molecule type" value="Genomic_DNA"/>
</dbReference>
<keyword evidence="7 13" id="KW-0963">Cytoplasm</keyword>
<comment type="similarity">
    <text evidence="3 13 16">Belongs to the phosphoglycerate kinase family.</text>
</comment>
<comment type="catalytic activity">
    <reaction evidence="1 13 16">
        <text>(2R)-3-phosphoglycerate + ATP = (2R)-3-phospho-glyceroyl phosphate + ADP</text>
        <dbReference type="Rhea" id="RHEA:14801"/>
        <dbReference type="ChEBI" id="CHEBI:30616"/>
        <dbReference type="ChEBI" id="CHEBI:57604"/>
        <dbReference type="ChEBI" id="CHEBI:58272"/>
        <dbReference type="ChEBI" id="CHEBI:456216"/>
        <dbReference type="EC" id="2.7.2.3"/>
    </reaction>
</comment>
<dbReference type="GO" id="GO:0006094">
    <property type="term" value="P:gluconeogenesis"/>
    <property type="evidence" value="ECO:0007669"/>
    <property type="project" value="TreeGrafter"/>
</dbReference>
<evidence type="ECO:0000256" key="3">
    <source>
        <dbReference type="ARBA" id="ARBA00008982"/>
    </source>
</evidence>
<dbReference type="GO" id="GO:0005829">
    <property type="term" value="C:cytosol"/>
    <property type="evidence" value="ECO:0007669"/>
    <property type="project" value="TreeGrafter"/>
</dbReference>
<dbReference type="InterPro" id="IPR015824">
    <property type="entry name" value="Phosphoglycerate_kinase_N"/>
</dbReference>
<evidence type="ECO:0000313" key="18">
    <source>
        <dbReference type="Proteomes" id="UP000282654"/>
    </source>
</evidence>
<name>A0A3N5BST0_9THEO</name>
<feature type="binding site" evidence="13 15">
    <location>
        <position position="216"/>
    </location>
    <ligand>
        <name>ATP</name>
        <dbReference type="ChEBI" id="CHEBI:30616"/>
    </ligand>
</feature>
<keyword evidence="9 13" id="KW-0547">Nucleotide-binding</keyword>
<comment type="subcellular location">
    <subcellularLocation>
        <location evidence="13">Cytoplasm</location>
    </subcellularLocation>
</comment>
<evidence type="ECO:0000256" key="8">
    <source>
        <dbReference type="ARBA" id="ARBA00022679"/>
    </source>
</evidence>
<dbReference type="PRINTS" id="PR00477">
    <property type="entry name" value="PHGLYCKINASE"/>
</dbReference>
<keyword evidence="12 13" id="KW-0324">Glycolysis</keyword>
<dbReference type="PANTHER" id="PTHR11406:SF23">
    <property type="entry name" value="PHOSPHOGLYCERATE KINASE 1, CHLOROPLASTIC-RELATED"/>
    <property type="match status" value="1"/>
</dbReference>
<evidence type="ECO:0000256" key="15">
    <source>
        <dbReference type="PIRSR" id="PIRSR000724-2"/>
    </source>
</evidence>
<dbReference type="GO" id="GO:0006096">
    <property type="term" value="P:glycolytic process"/>
    <property type="evidence" value="ECO:0007669"/>
    <property type="project" value="UniProtKB-UniRule"/>
</dbReference>
<dbReference type="Pfam" id="PF00162">
    <property type="entry name" value="PGK"/>
    <property type="match status" value="1"/>
</dbReference>
<accession>A0A3N5BST0</accession>
<dbReference type="PROSITE" id="PS00111">
    <property type="entry name" value="PGLYCERATE_KINASE"/>
    <property type="match status" value="1"/>
</dbReference>
<dbReference type="InterPro" id="IPR001576">
    <property type="entry name" value="Phosphoglycerate_kinase"/>
</dbReference>
<feature type="binding site" evidence="13">
    <location>
        <position position="133"/>
    </location>
    <ligand>
        <name>substrate</name>
    </ligand>
</feature>
<dbReference type="GO" id="GO:0005524">
    <property type="term" value="F:ATP binding"/>
    <property type="evidence" value="ECO:0007669"/>
    <property type="project" value="UniProtKB-KW"/>
</dbReference>
<gene>
    <name evidence="13" type="primary">pgk</name>
    <name evidence="17" type="ORF">EDD75_1091</name>
</gene>
<evidence type="ECO:0000256" key="11">
    <source>
        <dbReference type="ARBA" id="ARBA00022840"/>
    </source>
</evidence>
<dbReference type="Proteomes" id="UP000282654">
    <property type="component" value="Unassembled WGS sequence"/>
</dbReference>
<dbReference type="PANTHER" id="PTHR11406">
    <property type="entry name" value="PHOSPHOGLYCERATE KINASE"/>
    <property type="match status" value="1"/>
</dbReference>
<evidence type="ECO:0000256" key="10">
    <source>
        <dbReference type="ARBA" id="ARBA00022777"/>
    </source>
</evidence>
<dbReference type="GO" id="GO:0043531">
    <property type="term" value="F:ADP binding"/>
    <property type="evidence" value="ECO:0007669"/>
    <property type="project" value="TreeGrafter"/>
</dbReference>
<evidence type="ECO:0000313" key="17">
    <source>
        <dbReference type="EMBL" id="RPF46831.1"/>
    </source>
</evidence>
<feature type="binding site" evidence="14">
    <location>
        <position position="133"/>
    </location>
    <ligand>
        <name>(2R)-3-phosphoglycerate</name>
        <dbReference type="ChEBI" id="CHEBI:58272"/>
    </ligand>
</feature>
<evidence type="ECO:0000256" key="9">
    <source>
        <dbReference type="ARBA" id="ARBA00022741"/>
    </source>
</evidence>
<protein>
    <recommendedName>
        <fullName evidence="6 13">Phosphoglycerate kinase</fullName>
        <ecNumber evidence="5 13">2.7.2.3</ecNumber>
    </recommendedName>
</protein>
<feature type="binding site" evidence="13 14">
    <location>
        <begin position="74"/>
        <end position="77"/>
    </location>
    <ligand>
        <name>substrate</name>
    </ligand>
</feature>
<keyword evidence="10 13" id="KW-0418">Kinase</keyword>
<dbReference type="InterPro" id="IPR036043">
    <property type="entry name" value="Phosphoglycerate_kinase_sf"/>
</dbReference>
<comment type="subunit">
    <text evidence="4 13">Monomer.</text>
</comment>
<keyword evidence="8 13" id="KW-0808">Transferase</keyword>
<dbReference type="FunFam" id="3.40.50.1260:FF:000006">
    <property type="entry name" value="Phosphoglycerate kinase"/>
    <property type="match status" value="1"/>
</dbReference>
<evidence type="ECO:0000256" key="5">
    <source>
        <dbReference type="ARBA" id="ARBA00013061"/>
    </source>
</evidence>
<keyword evidence="18" id="KW-1185">Reference proteome</keyword>
<feature type="binding site" evidence="13">
    <location>
        <position position="51"/>
    </location>
    <ligand>
        <name>substrate</name>
    </ligand>
</feature>
<comment type="caution">
    <text evidence="13">Lacks conserved residue(s) required for the propagation of feature annotation.</text>
</comment>
<keyword evidence="11 13" id="KW-0067">ATP-binding</keyword>
<dbReference type="AlphaFoldDB" id="A0A3N5BST0"/>
<evidence type="ECO:0000256" key="12">
    <source>
        <dbReference type="ARBA" id="ARBA00023152"/>
    </source>
</evidence>
<feature type="binding site" evidence="14">
    <location>
        <position position="166"/>
    </location>
    <ligand>
        <name>(2R)-3-phosphoglycerate</name>
        <dbReference type="ChEBI" id="CHEBI:58272"/>
    </ligand>
</feature>
<dbReference type="HAMAP" id="MF_00145">
    <property type="entry name" value="Phosphoglyc_kinase"/>
    <property type="match status" value="1"/>
</dbReference>
<evidence type="ECO:0000256" key="13">
    <source>
        <dbReference type="HAMAP-Rule" id="MF_00145"/>
    </source>
</evidence>
<dbReference type="GO" id="GO:0004618">
    <property type="term" value="F:phosphoglycerate kinase activity"/>
    <property type="evidence" value="ECO:0007669"/>
    <property type="project" value="UniProtKB-UniRule"/>
</dbReference>
<dbReference type="UniPathway" id="UPA00109">
    <property type="reaction ID" value="UER00185"/>
</dbReference>
<organism evidence="17 18">
    <name type="scientific">Thermodesulfitimonas autotrophica</name>
    <dbReference type="NCBI Taxonomy" id="1894989"/>
    <lineage>
        <taxon>Bacteria</taxon>
        <taxon>Bacillati</taxon>
        <taxon>Bacillota</taxon>
        <taxon>Clostridia</taxon>
        <taxon>Thermoanaerobacterales</taxon>
        <taxon>Thermoanaerobacteraceae</taxon>
        <taxon>Thermodesulfitimonas</taxon>
    </lineage>
</organism>
<comment type="pathway">
    <text evidence="2 13">Carbohydrate degradation; glycolysis; pyruvate from D-glyceraldehyde 3-phosphate: step 2/5.</text>
</comment>
<feature type="binding site" evidence="13">
    <location>
        <position position="166"/>
    </location>
    <ligand>
        <name>substrate</name>
    </ligand>
</feature>
<dbReference type="InterPro" id="IPR015911">
    <property type="entry name" value="Phosphoglycerate_kinase_CS"/>
</dbReference>
<sequence>MIRRRVRRSVFGGKDVRVRSVRELSVTGKRVLVRVDFNVPLAGGTVADDTRIRAALPTISYLCERGAVVILASHLGRPKGRRVEELRLDPVAATLERLLGRPVRKVNDCVGAHVEAQVAALGPGEILLLENVRFYPEEEANDPSFARALARLADLFVNDAFGVAHRANASTVGVAAFLPAAAGFLLERELAVLEGLLGAPARPFVVVAGGAKVADKIGVLSSLMARADALLIGGKMAAAFWSDSAAPAAERQAAQEILARAAACGVRLLTPVDAAGVLNSGEGRRFWTAGSDALPAGGEVLDIGPETAARFSREIGAAATVFWNGPVGKFEEPPFDAGTKTVARAVAAAPASVVGGGDTAAAARAAGVAAALSHISTGGGATLKFLAGEVLPAVAALASSAGAR</sequence>
<dbReference type="SUPFAM" id="SSF53748">
    <property type="entry name" value="Phosphoglycerate kinase"/>
    <property type="match status" value="1"/>
</dbReference>
<evidence type="ECO:0000256" key="14">
    <source>
        <dbReference type="PIRSR" id="PIRSR000724-1"/>
    </source>
</evidence>
<evidence type="ECO:0000256" key="7">
    <source>
        <dbReference type="ARBA" id="ARBA00022490"/>
    </source>
</evidence>
<evidence type="ECO:0000256" key="1">
    <source>
        <dbReference type="ARBA" id="ARBA00000642"/>
    </source>
</evidence>
<evidence type="ECO:0000256" key="6">
    <source>
        <dbReference type="ARBA" id="ARBA00016471"/>
    </source>
</evidence>
<feature type="binding site" evidence="13 15">
    <location>
        <position position="331"/>
    </location>
    <ligand>
        <name>ATP</name>
        <dbReference type="ChEBI" id="CHEBI:30616"/>
    </ligand>
</feature>
<feature type="binding site" evidence="13 15">
    <location>
        <begin position="356"/>
        <end position="359"/>
    </location>
    <ligand>
        <name>ATP</name>
        <dbReference type="ChEBI" id="CHEBI:30616"/>
    </ligand>
</feature>
<feature type="binding site" evidence="14">
    <location>
        <position position="51"/>
    </location>
    <ligand>
        <name>(2R)-3-phosphoglycerate</name>
        <dbReference type="ChEBI" id="CHEBI:58272"/>
    </ligand>
</feature>
<dbReference type="Gene3D" id="3.40.50.1260">
    <property type="entry name" value="Phosphoglycerate kinase, N-terminal domain"/>
    <property type="match status" value="2"/>
</dbReference>